<gene>
    <name evidence="2" type="ORF">HPULCUR_006710</name>
</gene>
<accession>A0ABP9Y2Q8</accession>
<feature type="region of interest" description="Disordered" evidence="1">
    <location>
        <begin position="44"/>
        <end position="77"/>
    </location>
</feature>
<dbReference type="Proteomes" id="UP001476247">
    <property type="component" value="Unassembled WGS sequence"/>
</dbReference>
<sequence>MTSTRSTLLYHQEEDENYFSSQPSYKRSNLQTTLRQKCKGLRSRSSSYTSIDENKSNNNTTMNFSRKKLGMTGQRASTTPAYFVSHLPEPEDDDSDQYSDESTFFAKQSNYARQNVKATSSSSWKSCVLRAVGVKSSK</sequence>
<evidence type="ECO:0000313" key="3">
    <source>
        <dbReference type="Proteomes" id="UP001476247"/>
    </source>
</evidence>
<comment type="caution">
    <text evidence="2">The sequence shown here is derived from an EMBL/GenBank/DDBJ whole genome shotgun (WGS) entry which is preliminary data.</text>
</comment>
<keyword evidence="3" id="KW-1185">Reference proteome</keyword>
<organism evidence="2 3">
    <name type="scientific">Helicostylum pulchrum</name>
    <dbReference type="NCBI Taxonomy" id="562976"/>
    <lineage>
        <taxon>Eukaryota</taxon>
        <taxon>Fungi</taxon>
        <taxon>Fungi incertae sedis</taxon>
        <taxon>Mucoromycota</taxon>
        <taxon>Mucoromycotina</taxon>
        <taxon>Mucoromycetes</taxon>
        <taxon>Mucorales</taxon>
        <taxon>Mucorineae</taxon>
        <taxon>Mucoraceae</taxon>
        <taxon>Helicostylum</taxon>
    </lineage>
</organism>
<feature type="compositionally biased region" description="Polar residues" evidence="1">
    <location>
        <begin position="44"/>
        <end position="64"/>
    </location>
</feature>
<protein>
    <submittedName>
        <fullName evidence="2">Uncharacterized protein</fullName>
    </submittedName>
</protein>
<reference evidence="2 3" key="1">
    <citation type="submission" date="2024-04" db="EMBL/GenBank/DDBJ databases">
        <title>genome sequences of Mucor flavus KT1a and Helicostylum pulchrum KT1b strains isolation_sourced from the surface of a dry-aged beef.</title>
        <authorList>
            <person name="Toyotome T."/>
            <person name="Hosono M."/>
            <person name="Torimaru M."/>
            <person name="Fukuda K."/>
            <person name="Mikami N."/>
        </authorList>
    </citation>
    <scope>NUCLEOTIDE SEQUENCE [LARGE SCALE GENOMIC DNA]</scope>
    <source>
        <strain evidence="2 3">KT1b</strain>
    </source>
</reference>
<proteinExistence type="predicted"/>
<evidence type="ECO:0000256" key="1">
    <source>
        <dbReference type="SAM" id="MobiDB-lite"/>
    </source>
</evidence>
<evidence type="ECO:0000313" key="2">
    <source>
        <dbReference type="EMBL" id="GAA5801264.1"/>
    </source>
</evidence>
<name>A0ABP9Y2Q8_9FUNG</name>
<dbReference type="EMBL" id="BAABUJ010000018">
    <property type="protein sequence ID" value="GAA5801264.1"/>
    <property type="molecule type" value="Genomic_DNA"/>
</dbReference>